<dbReference type="Proteomes" id="UP001274896">
    <property type="component" value="Unassembled WGS sequence"/>
</dbReference>
<sequence length="102" mass="10039">MSLNHFVDAAVDKAAKAAKMKVKSMLGGGGGNTKQPNKSGGMGDLFPSTGDSGNGGKEKKGGLFGGLLSTPQGETNPGGVPGGVPGGAENQDFNSAVDELSF</sequence>
<gene>
    <name evidence="2" type="ORF">QTP70_019122</name>
</gene>
<keyword evidence="3" id="KW-1185">Reference proteome</keyword>
<evidence type="ECO:0000313" key="3">
    <source>
        <dbReference type="Proteomes" id="UP001274896"/>
    </source>
</evidence>
<organism evidence="2 3">
    <name type="scientific">Hemibagrus guttatus</name>
    <dbReference type="NCBI Taxonomy" id="175788"/>
    <lineage>
        <taxon>Eukaryota</taxon>
        <taxon>Metazoa</taxon>
        <taxon>Chordata</taxon>
        <taxon>Craniata</taxon>
        <taxon>Vertebrata</taxon>
        <taxon>Euteleostomi</taxon>
        <taxon>Actinopterygii</taxon>
        <taxon>Neopterygii</taxon>
        <taxon>Teleostei</taxon>
        <taxon>Ostariophysi</taxon>
        <taxon>Siluriformes</taxon>
        <taxon>Bagridae</taxon>
        <taxon>Hemibagrus</taxon>
    </lineage>
</organism>
<accession>A0AAE0RFL7</accession>
<evidence type="ECO:0000256" key="1">
    <source>
        <dbReference type="SAM" id="MobiDB-lite"/>
    </source>
</evidence>
<comment type="caution">
    <text evidence="2">The sequence shown here is derived from an EMBL/GenBank/DDBJ whole genome shotgun (WGS) entry which is preliminary data.</text>
</comment>
<name>A0AAE0RFL7_9TELE</name>
<proteinExistence type="predicted"/>
<dbReference type="AlphaFoldDB" id="A0AAE0RFL7"/>
<evidence type="ECO:0000313" key="2">
    <source>
        <dbReference type="EMBL" id="KAK3554006.1"/>
    </source>
</evidence>
<dbReference type="EMBL" id="JAUCMX010000002">
    <property type="protein sequence ID" value="KAK3554006.1"/>
    <property type="molecule type" value="Genomic_DNA"/>
</dbReference>
<reference evidence="2" key="1">
    <citation type="submission" date="2023-06" db="EMBL/GenBank/DDBJ databases">
        <title>Male Hemibagrus guttatus genome.</title>
        <authorList>
            <person name="Bian C."/>
        </authorList>
    </citation>
    <scope>NUCLEOTIDE SEQUENCE</scope>
    <source>
        <strain evidence="2">Male_cb2023</strain>
        <tissue evidence="2">Muscle</tissue>
    </source>
</reference>
<feature type="region of interest" description="Disordered" evidence="1">
    <location>
        <begin position="21"/>
        <end position="102"/>
    </location>
</feature>
<protein>
    <submittedName>
        <fullName evidence="2">Uncharacterized protein</fullName>
    </submittedName>
</protein>